<dbReference type="KEGG" id="manr:MPAN_001640"/>
<dbReference type="Pfam" id="PF08218">
    <property type="entry name" value="Citrate_ly_lig"/>
    <property type="match status" value="1"/>
</dbReference>
<protein>
    <submittedName>
        <fullName evidence="4">[Citrate [pro-3S]-lyase] ligase</fullName>
    </submittedName>
</protein>
<dbReference type="GO" id="GO:0005524">
    <property type="term" value="F:ATP binding"/>
    <property type="evidence" value="ECO:0007669"/>
    <property type="project" value="UniProtKB-KW"/>
</dbReference>
<dbReference type="InterPro" id="IPR013166">
    <property type="entry name" value="Citrate_lyase_ligase_C"/>
</dbReference>
<keyword evidence="4" id="KW-0436">Ligase</keyword>
<gene>
    <name evidence="4" type="primary">citC</name>
    <name evidence="4" type="ORF">MPAN_001640</name>
</gene>
<name>A0A7U9TK79_9MOLU</name>
<reference evidence="4" key="1">
    <citation type="submission" date="2021-01" db="EMBL/GenBank/DDBJ databases">
        <title>Draft genome sequence of Acholeplasmataceae bacterium strain Mahy22.</title>
        <authorList>
            <person name="Watanabe M."/>
            <person name="Kojima H."/>
            <person name="Fukui M."/>
        </authorList>
    </citation>
    <scope>NUCLEOTIDE SEQUENCE</scope>
    <source>
        <strain evidence="4">Mahy22</strain>
    </source>
</reference>
<feature type="domain" description="Citrate lyase ligase C-terminal" evidence="3">
    <location>
        <begin position="146"/>
        <end position="321"/>
    </location>
</feature>
<dbReference type="InterPro" id="IPR005216">
    <property type="entry name" value="Citrate_lyase_ligase"/>
</dbReference>
<dbReference type="GO" id="GO:0008771">
    <property type="term" value="F:[citrate (pro-3S)-lyase] ligase activity"/>
    <property type="evidence" value="ECO:0007669"/>
    <property type="project" value="InterPro"/>
</dbReference>
<proteinExistence type="predicted"/>
<dbReference type="SMART" id="SM00764">
    <property type="entry name" value="Citrate_ly_lig"/>
    <property type="match status" value="1"/>
</dbReference>
<evidence type="ECO:0000259" key="3">
    <source>
        <dbReference type="SMART" id="SM00764"/>
    </source>
</evidence>
<accession>A0A7U9TK79</accession>
<dbReference type="InterPro" id="IPR014729">
    <property type="entry name" value="Rossmann-like_a/b/a_fold"/>
</dbReference>
<keyword evidence="1" id="KW-0547">Nucleotide-binding</keyword>
<keyword evidence="2" id="KW-0067">ATP-binding</keyword>
<dbReference type="RefSeq" id="WP_176239139.1">
    <property type="nucleotide sequence ID" value="NZ_AP024412.1"/>
</dbReference>
<organism evidence="4 5">
    <name type="scientific">Mariniplasma anaerobium</name>
    <dbReference type="NCBI Taxonomy" id="2735436"/>
    <lineage>
        <taxon>Bacteria</taxon>
        <taxon>Bacillati</taxon>
        <taxon>Mycoplasmatota</taxon>
        <taxon>Mollicutes</taxon>
        <taxon>Acholeplasmatales</taxon>
        <taxon>Acholeplasmataceae</taxon>
        <taxon>Mariniplasma</taxon>
    </lineage>
</organism>
<dbReference type="SUPFAM" id="SSF52374">
    <property type="entry name" value="Nucleotidylyl transferase"/>
    <property type="match status" value="1"/>
</dbReference>
<evidence type="ECO:0000313" key="4">
    <source>
        <dbReference type="EMBL" id="BCR35271.1"/>
    </source>
</evidence>
<evidence type="ECO:0000256" key="2">
    <source>
        <dbReference type="ARBA" id="ARBA00022840"/>
    </source>
</evidence>
<keyword evidence="5" id="KW-1185">Reference proteome</keyword>
<evidence type="ECO:0000313" key="5">
    <source>
        <dbReference type="Proteomes" id="UP000620133"/>
    </source>
</evidence>
<dbReference type="EMBL" id="AP024412">
    <property type="protein sequence ID" value="BCR35271.1"/>
    <property type="molecule type" value="Genomic_DNA"/>
</dbReference>
<dbReference type="PANTHER" id="PTHR40599">
    <property type="entry name" value="[CITRATE [PRO-3S]-LYASE] LIGASE"/>
    <property type="match status" value="1"/>
</dbReference>
<dbReference type="AlphaFoldDB" id="A0A7U9TK79"/>
<dbReference type="Gene3D" id="3.40.50.620">
    <property type="entry name" value="HUPs"/>
    <property type="match status" value="1"/>
</dbReference>
<dbReference type="InterPro" id="IPR016181">
    <property type="entry name" value="Acyl_CoA_acyltransferase"/>
</dbReference>
<dbReference type="PANTHER" id="PTHR40599:SF1">
    <property type="entry name" value="[CITRATE [PRO-3S]-LYASE] LIGASE"/>
    <property type="match status" value="1"/>
</dbReference>
<dbReference type="SUPFAM" id="SSF55729">
    <property type="entry name" value="Acyl-CoA N-acyltransferases (Nat)"/>
    <property type="match status" value="1"/>
</dbReference>
<sequence>MTTYTFKDVLLPSEINDAKNLLKINHLTYEHNVTKTIGLYDNKHMVATGSIDHNVIKMIAVDPEYTSRNLSSKILSYLLFDMEANQVNHYFLFTKPENTKIFNNFNFNQIIETKDVVLYENKERNITQTLQEMKKTLPPKKGVRNCVVMNLNPMTLGHLHLIEKAVPKDGDLIIFLVETNASKIDYKTRYHILKKTISHMKNVHILPSTDYIISRATFPTYFLKDEQSMDVYTQLDVSIFKQYFMPIFEIDMRYVGQEPLDPLTDTYNKKLVNMLKGQLTIIERITFEEKVISASYVRLLAKQKKYNELKLVVPHATYRFLISKKGRTLFDE</sequence>
<evidence type="ECO:0000256" key="1">
    <source>
        <dbReference type="ARBA" id="ARBA00022741"/>
    </source>
</evidence>
<dbReference type="Proteomes" id="UP000620133">
    <property type="component" value="Chromosome"/>
</dbReference>